<reference evidence="18" key="1">
    <citation type="submission" date="2020-10" db="EMBL/GenBank/DDBJ databases">
        <authorList>
            <person name="Gilroy R."/>
        </authorList>
    </citation>
    <scope>NUCLEOTIDE SEQUENCE</scope>
    <source>
        <strain evidence="18">USAMLcec3-3695</strain>
    </source>
</reference>
<comment type="caution">
    <text evidence="18">The sequence shown here is derived from an EMBL/GenBank/DDBJ whole genome shotgun (WGS) entry which is preliminary data.</text>
</comment>
<comment type="caution">
    <text evidence="15">Lacks conserved residue(s) required for the propagation of feature annotation.</text>
</comment>
<feature type="binding site" evidence="15">
    <location>
        <position position="423"/>
    </location>
    <ligand>
        <name>Zn(2+)</name>
        <dbReference type="ChEBI" id="CHEBI:29105"/>
        <note>catalytic</note>
    </ligand>
</feature>
<comment type="function">
    <text evidence="15">Acts as a processive, ATP-dependent zinc metallopeptidase for both cytoplasmic and membrane proteins. Plays a role in the quality control of integral membrane proteins.</text>
</comment>
<proteinExistence type="inferred from homology"/>
<accession>A0A9D1MAZ9</accession>
<dbReference type="Gene3D" id="1.20.58.760">
    <property type="entry name" value="Peptidase M41"/>
    <property type="match status" value="1"/>
</dbReference>
<dbReference type="Pfam" id="PF01434">
    <property type="entry name" value="Peptidase_M41"/>
    <property type="match status" value="1"/>
</dbReference>
<dbReference type="InterPro" id="IPR027417">
    <property type="entry name" value="P-loop_NTPase"/>
</dbReference>
<evidence type="ECO:0000256" key="16">
    <source>
        <dbReference type="RuleBase" id="RU003651"/>
    </source>
</evidence>
<feature type="binding site" evidence="15">
    <location>
        <position position="496"/>
    </location>
    <ligand>
        <name>Zn(2+)</name>
        <dbReference type="ChEBI" id="CHEBI:29105"/>
        <note>catalytic</note>
    </ligand>
</feature>
<dbReference type="GO" id="GO:0008270">
    <property type="term" value="F:zinc ion binding"/>
    <property type="evidence" value="ECO:0007669"/>
    <property type="project" value="UniProtKB-UniRule"/>
</dbReference>
<dbReference type="InterPro" id="IPR003593">
    <property type="entry name" value="AAA+_ATPase"/>
</dbReference>
<evidence type="ECO:0000313" key="18">
    <source>
        <dbReference type="EMBL" id="HIU57163.1"/>
    </source>
</evidence>
<evidence type="ECO:0000256" key="11">
    <source>
        <dbReference type="ARBA" id="ARBA00022989"/>
    </source>
</evidence>
<gene>
    <name evidence="15 18" type="primary">ftsH</name>
    <name evidence="18" type="ORF">IAA61_05040</name>
</gene>
<dbReference type="PANTHER" id="PTHR23076">
    <property type="entry name" value="METALLOPROTEASE M41 FTSH"/>
    <property type="match status" value="1"/>
</dbReference>
<keyword evidence="12 15" id="KW-0482">Metalloprotease</keyword>
<dbReference type="AlphaFoldDB" id="A0A9D1MAZ9"/>
<comment type="cofactor">
    <cofactor evidence="15">
        <name>Zn(2+)</name>
        <dbReference type="ChEBI" id="CHEBI:29105"/>
    </cofactor>
    <text evidence="15">Binds 1 zinc ion per subunit.</text>
</comment>
<evidence type="ECO:0000256" key="1">
    <source>
        <dbReference type="ARBA" id="ARBA00004370"/>
    </source>
</evidence>
<dbReference type="GO" id="GO:0005524">
    <property type="term" value="F:ATP binding"/>
    <property type="evidence" value="ECO:0007669"/>
    <property type="project" value="UniProtKB-UniRule"/>
</dbReference>
<dbReference type="HAMAP" id="MF_01458">
    <property type="entry name" value="FtsH"/>
    <property type="match status" value="1"/>
</dbReference>
<evidence type="ECO:0000256" key="4">
    <source>
        <dbReference type="ARBA" id="ARBA00022670"/>
    </source>
</evidence>
<feature type="binding site" evidence="15">
    <location>
        <position position="419"/>
    </location>
    <ligand>
        <name>Zn(2+)</name>
        <dbReference type="ChEBI" id="CHEBI:29105"/>
        <note>catalytic</note>
    </ligand>
</feature>
<evidence type="ECO:0000256" key="15">
    <source>
        <dbReference type="HAMAP-Rule" id="MF_01458"/>
    </source>
</evidence>
<evidence type="ECO:0000256" key="3">
    <source>
        <dbReference type="ARBA" id="ARBA00022475"/>
    </source>
</evidence>
<comment type="similarity">
    <text evidence="16">Belongs to the AAA ATPase family.</text>
</comment>
<dbReference type="Proteomes" id="UP000824109">
    <property type="component" value="Unassembled WGS sequence"/>
</dbReference>
<dbReference type="GO" id="GO:0016887">
    <property type="term" value="F:ATP hydrolysis activity"/>
    <property type="evidence" value="ECO:0007669"/>
    <property type="project" value="UniProtKB-UniRule"/>
</dbReference>
<feature type="transmembrane region" description="Helical" evidence="15">
    <location>
        <begin position="109"/>
        <end position="132"/>
    </location>
</feature>
<dbReference type="InterPro" id="IPR005936">
    <property type="entry name" value="FtsH"/>
</dbReference>
<dbReference type="Pfam" id="PF00004">
    <property type="entry name" value="AAA"/>
    <property type="match status" value="1"/>
</dbReference>
<dbReference type="GO" id="GO:0004222">
    <property type="term" value="F:metalloendopeptidase activity"/>
    <property type="evidence" value="ECO:0007669"/>
    <property type="project" value="InterPro"/>
</dbReference>
<evidence type="ECO:0000256" key="9">
    <source>
        <dbReference type="ARBA" id="ARBA00022833"/>
    </source>
</evidence>
<comment type="subunit">
    <text evidence="15">Homohexamer.</text>
</comment>
<dbReference type="PANTHER" id="PTHR23076:SF113">
    <property type="entry name" value="ATP-DEPENDENT ZINC METALLOPROTEASE FTSH 1, CHLOROPLASTIC-RELATED"/>
    <property type="match status" value="1"/>
</dbReference>
<keyword evidence="10 15" id="KW-0067">ATP-binding</keyword>
<dbReference type="NCBIfam" id="TIGR01241">
    <property type="entry name" value="FtsH_fam"/>
    <property type="match status" value="1"/>
</dbReference>
<dbReference type="EC" id="3.4.24.-" evidence="15"/>
<keyword evidence="7 15" id="KW-0547">Nucleotide-binding</keyword>
<evidence type="ECO:0000256" key="8">
    <source>
        <dbReference type="ARBA" id="ARBA00022801"/>
    </source>
</evidence>
<feature type="domain" description="AAA+ ATPase" evidence="17">
    <location>
        <begin position="189"/>
        <end position="328"/>
    </location>
</feature>
<dbReference type="GO" id="GO:0030163">
    <property type="term" value="P:protein catabolic process"/>
    <property type="evidence" value="ECO:0007669"/>
    <property type="project" value="UniProtKB-UniRule"/>
</dbReference>
<dbReference type="InterPro" id="IPR000642">
    <property type="entry name" value="Peptidase_M41"/>
</dbReference>
<keyword evidence="11 15" id="KW-1133">Transmembrane helix</keyword>
<keyword evidence="6 15" id="KW-0479">Metal-binding</keyword>
<keyword evidence="8 15" id="KW-0378">Hydrolase</keyword>
<dbReference type="InterPro" id="IPR037219">
    <property type="entry name" value="Peptidase_M41-like"/>
</dbReference>
<dbReference type="InterPro" id="IPR003960">
    <property type="entry name" value="ATPase_AAA_CS"/>
</dbReference>
<organism evidence="18 19">
    <name type="scientific">Candidatus Ornithomonoglobus merdipullorum</name>
    <dbReference type="NCBI Taxonomy" id="2840895"/>
    <lineage>
        <taxon>Bacteria</taxon>
        <taxon>Bacillati</taxon>
        <taxon>Bacillota</taxon>
        <taxon>Clostridia</taxon>
        <taxon>Candidatus Ornithomonoglobus</taxon>
    </lineage>
</organism>
<evidence type="ECO:0000256" key="5">
    <source>
        <dbReference type="ARBA" id="ARBA00022692"/>
    </source>
</evidence>
<dbReference type="InterPro" id="IPR003959">
    <property type="entry name" value="ATPase_AAA_core"/>
</dbReference>
<keyword evidence="4 15" id="KW-0645">Protease</keyword>
<evidence type="ECO:0000259" key="17">
    <source>
        <dbReference type="SMART" id="SM00382"/>
    </source>
</evidence>
<comment type="subcellular location">
    <subcellularLocation>
        <location evidence="15">Cell membrane</location>
        <topology evidence="15">Multi-pass membrane protein</topology>
        <orientation evidence="15">Cytoplasmic side</orientation>
    </subcellularLocation>
    <subcellularLocation>
        <location evidence="1">Membrane</location>
    </subcellularLocation>
</comment>
<evidence type="ECO:0000256" key="13">
    <source>
        <dbReference type="ARBA" id="ARBA00023136"/>
    </source>
</evidence>
<comment type="similarity">
    <text evidence="2 15">In the C-terminal section; belongs to the peptidase M41 family.</text>
</comment>
<evidence type="ECO:0000256" key="7">
    <source>
        <dbReference type="ARBA" id="ARBA00022741"/>
    </source>
</evidence>
<name>A0A9D1MAZ9_9FIRM</name>
<feature type="active site" evidence="15">
    <location>
        <position position="420"/>
    </location>
</feature>
<evidence type="ECO:0000256" key="14">
    <source>
        <dbReference type="ARBA" id="ARBA00061570"/>
    </source>
</evidence>
<reference evidence="18" key="2">
    <citation type="journal article" date="2021" name="PeerJ">
        <title>Extensive microbial diversity within the chicken gut microbiome revealed by metagenomics and culture.</title>
        <authorList>
            <person name="Gilroy R."/>
            <person name="Ravi A."/>
            <person name="Getino M."/>
            <person name="Pursley I."/>
            <person name="Horton D.L."/>
            <person name="Alikhan N.F."/>
            <person name="Baker D."/>
            <person name="Gharbi K."/>
            <person name="Hall N."/>
            <person name="Watson M."/>
            <person name="Adriaenssens E.M."/>
            <person name="Foster-Nyarko E."/>
            <person name="Jarju S."/>
            <person name="Secka A."/>
            <person name="Antonio M."/>
            <person name="Oren A."/>
            <person name="Chaudhuri R.R."/>
            <person name="La Ragione R."/>
            <person name="Hildebrand F."/>
            <person name="Pallen M.J."/>
        </authorList>
    </citation>
    <scope>NUCLEOTIDE SEQUENCE</scope>
    <source>
        <strain evidence="18">USAMLcec3-3695</strain>
    </source>
</reference>
<dbReference type="FunFam" id="1.10.8.60:FF:000001">
    <property type="entry name" value="ATP-dependent zinc metalloprotease FtsH"/>
    <property type="match status" value="1"/>
</dbReference>
<dbReference type="GO" id="GO:0006508">
    <property type="term" value="P:proteolysis"/>
    <property type="evidence" value="ECO:0007669"/>
    <property type="project" value="UniProtKB-KW"/>
</dbReference>
<dbReference type="Gene3D" id="3.40.50.300">
    <property type="entry name" value="P-loop containing nucleotide triphosphate hydrolases"/>
    <property type="match status" value="1"/>
</dbReference>
<evidence type="ECO:0000256" key="12">
    <source>
        <dbReference type="ARBA" id="ARBA00023049"/>
    </source>
</evidence>
<dbReference type="Gene3D" id="1.10.8.60">
    <property type="match status" value="1"/>
</dbReference>
<dbReference type="Pfam" id="PF17862">
    <property type="entry name" value="AAA_lid_3"/>
    <property type="match status" value="1"/>
</dbReference>
<comment type="similarity">
    <text evidence="14 15">In the central section; belongs to the AAA ATPase family.</text>
</comment>
<feature type="transmembrane region" description="Helical" evidence="15">
    <location>
        <begin position="7"/>
        <end position="25"/>
    </location>
</feature>
<evidence type="ECO:0000256" key="6">
    <source>
        <dbReference type="ARBA" id="ARBA00022723"/>
    </source>
</evidence>
<evidence type="ECO:0000256" key="10">
    <source>
        <dbReference type="ARBA" id="ARBA00022840"/>
    </source>
</evidence>
<dbReference type="FunFam" id="1.20.58.760:FF:000001">
    <property type="entry name" value="ATP-dependent zinc metalloprotease FtsH"/>
    <property type="match status" value="1"/>
</dbReference>
<dbReference type="SUPFAM" id="SSF52540">
    <property type="entry name" value="P-loop containing nucleoside triphosphate hydrolases"/>
    <property type="match status" value="1"/>
</dbReference>
<evidence type="ECO:0000313" key="19">
    <source>
        <dbReference type="Proteomes" id="UP000824109"/>
    </source>
</evidence>
<dbReference type="CDD" id="cd19501">
    <property type="entry name" value="RecA-like_FtsH"/>
    <property type="match status" value="1"/>
</dbReference>
<dbReference type="EMBL" id="DVNB01000051">
    <property type="protein sequence ID" value="HIU57163.1"/>
    <property type="molecule type" value="Genomic_DNA"/>
</dbReference>
<evidence type="ECO:0000256" key="2">
    <source>
        <dbReference type="ARBA" id="ARBA00010044"/>
    </source>
</evidence>
<dbReference type="InterPro" id="IPR041569">
    <property type="entry name" value="AAA_lid_3"/>
</dbReference>
<keyword evidence="13 15" id="KW-0472">Membrane</keyword>
<keyword evidence="3 15" id="KW-1003">Cell membrane</keyword>
<sequence>MRKFFREFGIWIVVLAAVYVAYLFMTNTTEKRPEILYSDLISSIKNEQVIKMELSDDSVIAEIRDESGKITECDVEIPSVEVLYNDAGSEITDQITRGVIEIESNNQRFSIMSVIDVLFLGILIAVLIFSFTKRGSGGGFTKSRAKLQSGRCDVTFKDVAGAVEEKAELEEIVDFLKDPTKYTKLGARIPRGILLVGAPGNGKTLLAKAVAGEAGVPFFSISGSDFVEMYVGVGASRVRDMFEQAKRNKPCIIFIDEIDAVGRRRGAGMGGGHDEREQTLNQLLVEMDGFGDNDGVIIIAATNRPDILDKALLRPGRFDRQVVVDYPDVRGREEVLRVHSETKPLADDVDLKRIAKTTTGYSGADLANMMNEAAIIAAKRKHVKITSDDIDQANLKVMMGAEKKSRIMSDEEKKLTAYHEAGHAIAARVVDSDRAVSTVSIVPRGRAGGFTMYLPESDNRMYMSRREMMNNIIVMLGGRVAEALTMDDISTGASNDIQRATALARDMVTKYGMSEKVGPVSYDDGGEVFLGRDFGHSKGYSERTAYEIDEEVKAILTGRYKETEKILKEHMPQLIKTAELLLEKETITGEEFESCFCS</sequence>
<keyword evidence="5 15" id="KW-0812">Transmembrane</keyword>
<dbReference type="PROSITE" id="PS00674">
    <property type="entry name" value="AAA"/>
    <property type="match status" value="1"/>
</dbReference>
<dbReference type="FunFam" id="3.40.50.300:FF:000001">
    <property type="entry name" value="ATP-dependent zinc metalloprotease FtsH"/>
    <property type="match status" value="1"/>
</dbReference>
<dbReference type="GO" id="GO:0004176">
    <property type="term" value="F:ATP-dependent peptidase activity"/>
    <property type="evidence" value="ECO:0007669"/>
    <property type="project" value="InterPro"/>
</dbReference>
<dbReference type="SUPFAM" id="SSF140990">
    <property type="entry name" value="FtsH protease domain-like"/>
    <property type="match status" value="1"/>
</dbReference>
<dbReference type="GO" id="GO:0005886">
    <property type="term" value="C:plasma membrane"/>
    <property type="evidence" value="ECO:0007669"/>
    <property type="project" value="UniProtKB-SubCell"/>
</dbReference>
<protein>
    <recommendedName>
        <fullName evidence="15">ATP-dependent zinc metalloprotease FtsH</fullName>
        <ecNumber evidence="15">3.4.24.-</ecNumber>
    </recommendedName>
</protein>
<dbReference type="SMART" id="SM00382">
    <property type="entry name" value="AAA"/>
    <property type="match status" value="1"/>
</dbReference>
<keyword evidence="9 15" id="KW-0862">Zinc</keyword>